<dbReference type="Pfam" id="PF09669">
    <property type="entry name" value="Phage_pRha"/>
    <property type="match status" value="1"/>
</dbReference>
<proteinExistence type="predicted"/>
<dbReference type="AlphaFoldDB" id="A0A1S2LM05"/>
<dbReference type="EMBL" id="MLQR01000030">
    <property type="protein sequence ID" value="OIJ12717.1"/>
    <property type="molecule type" value="Genomic_DNA"/>
</dbReference>
<accession>A0A1S2LM05</accession>
<name>A0A1S2LM05_9BACI</name>
<organism evidence="1 2">
    <name type="scientific">Anaerobacillus alkalilacustris</name>
    <dbReference type="NCBI Taxonomy" id="393763"/>
    <lineage>
        <taxon>Bacteria</taxon>
        <taxon>Bacillati</taxon>
        <taxon>Bacillota</taxon>
        <taxon>Bacilli</taxon>
        <taxon>Bacillales</taxon>
        <taxon>Bacillaceae</taxon>
        <taxon>Anaerobacillus</taxon>
    </lineage>
</organism>
<dbReference type="OrthoDB" id="9812611at2"/>
<sequence length="189" mass="22272">MEQIVFIQDKQPVTNSLKIAEVFQKGHDKVLRDIRSLKCSEPFRLANFGESSYKNQQGRIMPMFIVTFDGFAILAMGYSGERAMQFKERYIKEFNRTRQNLESHQFTLISIEQKQIQKAIASSIHRKFSHVPDKARRKYFSQLHSELKKMFGVSSFRDISRSDFQVAIDYIQKRWDSPNLESHRLEILS</sequence>
<keyword evidence="2" id="KW-1185">Reference proteome</keyword>
<comment type="caution">
    <text evidence="1">The sequence shown here is derived from an EMBL/GenBank/DDBJ whole genome shotgun (WGS) entry which is preliminary data.</text>
</comment>
<evidence type="ECO:0000313" key="2">
    <source>
        <dbReference type="Proteomes" id="UP000179524"/>
    </source>
</evidence>
<dbReference type="Proteomes" id="UP000179524">
    <property type="component" value="Unassembled WGS sequence"/>
</dbReference>
<evidence type="ECO:0000313" key="1">
    <source>
        <dbReference type="EMBL" id="OIJ12717.1"/>
    </source>
</evidence>
<dbReference type="NCBIfam" id="TIGR02681">
    <property type="entry name" value="phage_pRha"/>
    <property type="match status" value="1"/>
</dbReference>
<dbReference type="InterPro" id="IPR014054">
    <property type="entry name" value="Phage_regulatory_Rha"/>
</dbReference>
<gene>
    <name evidence="1" type="ORF">BKP37_12870</name>
</gene>
<reference evidence="1 2" key="1">
    <citation type="submission" date="2016-10" db="EMBL/GenBank/DDBJ databases">
        <title>Draft genome sequences of four alkaliphilic bacteria belonging to the Anaerobacillus genus.</title>
        <authorList>
            <person name="Bassil N.M."/>
            <person name="Lloyd J.R."/>
        </authorList>
    </citation>
    <scope>NUCLEOTIDE SEQUENCE [LARGE SCALE GENOMIC DNA]</scope>
    <source>
        <strain evidence="1 2">DSM 18345</strain>
    </source>
</reference>
<protein>
    <submittedName>
        <fullName evidence="1">Uncharacterized protein</fullName>
    </submittedName>
</protein>